<dbReference type="GeneID" id="303171663"/>
<organism evidence="2 3">
    <name type="scientific">Agrococcus casei LMG 22410</name>
    <dbReference type="NCBI Taxonomy" id="1255656"/>
    <lineage>
        <taxon>Bacteria</taxon>
        <taxon>Bacillati</taxon>
        <taxon>Actinomycetota</taxon>
        <taxon>Actinomycetes</taxon>
        <taxon>Micrococcales</taxon>
        <taxon>Microbacteriaceae</taxon>
        <taxon>Agrococcus</taxon>
    </lineage>
</organism>
<keyword evidence="3" id="KW-1185">Reference proteome</keyword>
<accession>A0A1R4ERJ6</accession>
<sequence length="240" mass="25789">MAINLPGELSWVLNMLGFDWPEIDEDELRLAADYVRQFDEDLTSMLNKVEGSVTSDIATAFESKASSAVQEAWTENRTSNLNKLVELLDPAAVGMELIASTVEALKLKVIAELVITAAQIAAAVASSFVTFGLGAAANVALIAARKKAMTFAVNVIIEQILLQVMDIFEDQIANGMSTLIGRILDSPVTQNVAGDPTSYQADVEALEQIASDMDSAGTDFERVSDDFTTKMSSLEIFTGV</sequence>
<proteinExistence type="predicted"/>
<evidence type="ECO:0000313" key="2">
    <source>
        <dbReference type="EMBL" id="SJM46199.1"/>
    </source>
</evidence>
<dbReference type="Pfam" id="PF25547">
    <property type="entry name" value="WXG100_2"/>
    <property type="match status" value="1"/>
</dbReference>
<dbReference type="InterPro" id="IPR057746">
    <property type="entry name" value="CpnT-like_N"/>
</dbReference>
<dbReference type="OrthoDB" id="9111418at2"/>
<evidence type="ECO:0000259" key="1">
    <source>
        <dbReference type="Pfam" id="PF25547"/>
    </source>
</evidence>
<evidence type="ECO:0000313" key="3">
    <source>
        <dbReference type="Proteomes" id="UP000195787"/>
    </source>
</evidence>
<dbReference type="Proteomes" id="UP000195787">
    <property type="component" value="Unassembled WGS sequence"/>
</dbReference>
<dbReference type="AlphaFoldDB" id="A0A1R4ERJ6"/>
<dbReference type="RefSeq" id="WP_086989967.1">
    <property type="nucleotide sequence ID" value="NZ_FUHU01000003.1"/>
</dbReference>
<dbReference type="EMBL" id="FUHU01000003">
    <property type="protein sequence ID" value="SJM46199.1"/>
    <property type="molecule type" value="Genomic_DNA"/>
</dbReference>
<protein>
    <submittedName>
        <fullName evidence="2">PE-PGRS FAMILY PROTEIN</fullName>
    </submittedName>
</protein>
<gene>
    <name evidence="2" type="ORF">CZ674_00360</name>
</gene>
<reference evidence="2 3" key="1">
    <citation type="submission" date="2017-02" db="EMBL/GenBank/DDBJ databases">
        <authorList>
            <person name="Peterson S.W."/>
        </authorList>
    </citation>
    <scope>NUCLEOTIDE SEQUENCE [LARGE SCALE GENOMIC DNA]</scope>
    <source>
        <strain evidence="2 3">LMG 22410</strain>
    </source>
</reference>
<feature type="domain" description="Outer membrane channel protein CpnT-like N-terminal" evidence="1">
    <location>
        <begin position="9"/>
        <end position="144"/>
    </location>
</feature>
<dbReference type="Gene3D" id="1.10.287.1060">
    <property type="entry name" value="ESAT-6-like"/>
    <property type="match status" value="1"/>
</dbReference>
<name>A0A1R4ERJ6_9MICO</name>